<reference evidence="1" key="1">
    <citation type="submission" date="2014-09" db="EMBL/GenBank/DDBJ databases">
        <authorList>
            <person name="Magalhaes I.L.F."/>
            <person name="Oliveira U."/>
            <person name="Santos F.R."/>
            <person name="Vidigal T.H.D.A."/>
            <person name="Brescovit A.D."/>
            <person name="Santos A.J."/>
        </authorList>
    </citation>
    <scope>NUCLEOTIDE SEQUENCE</scope>
    <source>
        <tissue evidence="1">Shoot tissue taken approximately 20 cm above the soil surface</tissue>
    </source>
</reference>
<dbReference type="AlphaFoldDB" id="A0A0A8YUP6"/>
<protein>
    <submittedName>
        <fullName evidence="1">Uncharacterized protein</fullName>
    </submittedName>
</protein>
<organism evidence="1">
    <name type="scientific">Arundo donax</name>
    <name type="common">Giant reed</name>
    <name type="synonym">Donax arundinaceus</name>
    <dbReference type="NCBI Taxonomy" id="35708"/>
    <lineage>
        <taxon>Eukaryota</taxon>
        <taxon>Viridiplantae</taxon>
        <taxon>Streptophyta</taxon>
        <taxon>Embryophyta</taxon>
        <taxon>Tracheophyta</taxon>
        <taxon>Spermatophyta</taxon>
        <taxon>Magnoliopsida</taxon>
        <taxon>Liliopsida</taxon>
        <taxon>Poales</taxon>
        <taxon>Poaceae</taxon>
        <taxon>PACMAD clade</taxon>
        <taxon>Arundinoideae</taxon>
        <taxon>Arundineae</taxon>
        <taxon>Arundo</taxon>
    </lineage>
</organism>
<sequence>MMAITILQFSITTHGFRKCQDQAFRSALVRFRRRQRTGVRSPETTETLRQAEKMTCLKVE</sequence>
<reference evidence="1" key="2">
    <citation type="journal article" date="2015" name="Data Brief">
        <title>Shoot transcriptome of the giant reed, Arundo donax.</title>
        <authorList>
            <person name="Barrero R.A."/>
            <person name="Guerrero F.D."/>
            <person name="Moolhuijzen P."/>
            <person name="Goolsby J.A."/>
            <person name="Tidwell J."/>
            <person name="Bellgard S.E."/>
            <person name="Bellgard M.I."/>
        </authorList>
    </citation>
    <scope>NUCLEOTIDE SEQUENCE</scope>
    <source>
        <tissue evidence="1">Shoot tissue taken approximately 20 cm above the soil surface</tissue>
    </source>
</reference>
<name>A0A0A8YUP6_ARUDO</name>
<accession>A0A0A8YUP6</accession>
<proteinExistence type="predicted"/>
<dbReference type="EMBL" id="GBRH01267026">
    <property type="protein sequence ID" value="JAD30869.1"/>
    <property type="molecule type" value="Transcribed_RNA"/>
</dbReference>
<evidence type="ECO:0000313" key="1">
    <source>
        <dbReference type="EMBL" id="JAD30869.1"/>
    </source>
</evidence>